<evidence type="ECO:0000256" key="1">
    <source>
        <dbReference type="SAM" id="Phobius"/>
    </source>
</evidence>
<keyword evidence="1" id="KW-1133">Transmembrane helix</keyword>
<keyword evidence="5" id="KW-1185">Reference proteome</keyword>
<evidence type="ECO:0000259" key="3">
    <source>
        <dbReference type="Pfam" id="PF23471"/>
    </source>
</evidence>
<organism evidence="4 5">
    <name type="scientific">Alteromonas arenosi</name>
    <dbReference type="NCBI Taxonomy" id="3055817"/>
    <lineage>
        <taxon>Bacteria</taxon>
        <taxon>Pseudomonadati</taxon>
        <taxon>Pseudomonadota</taxon>
        <taxon>Gammaproteobacteria</taxon>
        <taxon>Alteromonadales</taxon>
        <taxon>Alteromonadaceae</taxon>
        <taxon>Alteromonas/Salinimonas group</taxon>
        <taxon>Alteromonas</taxon>
    </lineage>
</organism>
<reference evidence="4 5" key="1">
    <citation type="submission" date="2023-06" db="EMBL/GenBank/DDBJ databases">
        <title>Alteromonas sp. ASW11-36 isolated from intertidal sand.</title>
        <authorList>
            <person name="Li Y."/>
        </authorList>
    </citation>
    <scope>NUCLEOTIDE SEQUENCE [LARGE SCALE GENOMIC DNA]</scope>
    <source>
        <strain evidence="4 5">ASW11-36</strain>
    </source>
</reference>
<dbReference type="InterPro" id="IPR056338">
    <property type="entry name" value="Cap15-like_TM"/>
</dbReference>
<feature type="transmembrane region" description="Helical" evidence="1">
    <location>
        <begin position="17"/>
        <end position="36"/>
    </location>
</feature>
<proteinExistence type="predicted"/>
<evidence type="ECO:0008006" key="6">
    <source>
        <dbReference type="Google" id="ProtNLM"/>
    </source>
</evidence>
<keyword evidence="1" id="KW-0812">Transmembrane</keyword>
<accession>A0ABT7T134</accession>
<protein>
    <recommendedName>
        <fullName evidence="6">Pancortin-3</fullName>
    </recommendedName>
</protein>
<feature type="transmembrane region" description="Helical" evidence="1">
    <location>
        <begin position="42"/>
        <end position="63"/>
    </location>
</feature>
<dbReference type="Pfam" id="PF18153">
    <property type="entry name" value="Cap15_CD_rec"/>
    <property type="match status" value="1"/>
</dbReference>
<keyword evidence="1" id="KW-0472">Membrane</keyword>
<sequence length="199" mass="22073">MHDYAVFGHNRATIGRWLGVASIVVTGAVSGLISWVNELTGFQAVTGVAITTGVVYFGLHWLFNKFAWKIPLFKIPDLSGVWKVTGTTLTEGGEVRFSWDAEIDIEQTWERIVICLKTKDSASESYTATLSKASGSQAGWRLSYSYSNHPNIEQTHELSYHKGYCELYIDKDLTSGTGAYFNSNGRRTFGKMGLARNAQ</sequence>
<evidence type="ECO:0000313" key="5">
    <source>
        <dbReference type="Proteomes" id="UP001234343"/>
    </source>
</evidence>
<name>A0ABT7T134_9ALTE</name>
<evidence type="ECO:0000259" key="2">
    <source>
        <dbReference type="Pfam" id="PF18153"/>
    </source>
</evidence>
<feature type="domain" description="CD-NTase-associated protein 15" evidence="2">
    <location>
        <begin position="73"/>
        <end position="196"/>
    </location>
</feature>
<comment type="caution">
    <text evidence="4">The sequence shown here is derived from an EMBL/GenBank/DDBJ whole genome shotgun (WGS) entry which is preliminary data.</text>
</comment>
<gene>
    <name evidence="4" type="ORF">QTP81_16290</name>
</gene>
<dbReference type="InterPro" id="IPR041208">
    <property type="entry name" value="Cap15"/>
</dbReference>
<dbReference type="Proteomes" id="UP001234343">
    <property type="component" value="Unassembled WGS sequence"/>
</dbReference>
<dbReference type="Pfam" id="PF23471">
    <property type="entry name" value="Cap15_TM"/>
    <property type="match status" value="1"/>
</dbReference>
<evidence type="ECO:0000313" key="4">
    <source>
        <dbReference type="EMBL" id="MDM7862166.1"/>
    </source>
</evidence>
<dbReference type="RefSeq" id="WP_289366948.1">
    <property type="nucleotide sequence ID" value="NZ_JAUCBP010000013.1"/>
</dbReference>
<dbReference type="EMBL" id="JAUCBP010000013">
    <property type="protein sequence ID" value="MDM7862166.1"/>
    <property type="molecule type" value="Genomic_DNA"/>
</dbReference>
<feature type="domain" description="Cap1-like TM helices" evidence="3">
    <location>
        <begin position="12"/>
        <end position="69"/>
    </location>
</feature>